<dbReference type="GO" id="GO:0018104">
    <property type="term" value="P:peptidoglycan-protein cross-linking"/>
    <property type="evidence" value="ECO:0007669"/>
    <property type="project" value="TreeGrafter"/>
</dbReference>
<dbReference type="GO" id="GO:0071555">
    <property type="term" value="P:cell wall organization"/>
    <property type="evidence" value="ECO:0007669"/>
    <property type="project" value="UniProtKB-UniRule"/>
</dbReference>
<dbReference type="GO" id="GO:0005576">
    <property type="term" value="C:extracellular region"/>
    <property type="evidence" value="ECO:0007669"/>
    <property type="project" value="TreeGrafter"/>
</dbReference>
<dbReference type="Proteomes" id="UP000528322">
    <property type="component" value="Unassembled WGS sequence"/>
</dbReference>
<sequence>MLIIFAVQAHGEVGYSSVTSNAVALRTATIAPIYDAPDGQRISYLSANKPFTSNESTGTWLRITGHFPDGGNWQPAPSSWWIHSDSLAKDILPEISVEPRTYEAKRILRIKEAPGSSTLVEEWESGTRLTSNRQAGDWIRVTGYFPGKKWEPNQEHDWWVHSSSLQDITKPSVDLIPLPEGHSRYIVINKTTFELEVFEVNRKGEEKLIFSSLVGLGIDRCLPEEQGGNCYFTEPGAYNVRWKIYEPDGIEWCIPPSMEKEERYADAIARGQRCFPGALGNFALNIGKTYAIHGTQNLDSIGRRSSSGCIRTENAVSEHLYRLMREGDAVYIVEDEEHFTQMVDQPRQE</sequence>
<dbReference type="InterPro" id="IPR050979">
    <property type="entry name" value="LD-transpeptidase"/>
</dbReference>
<evidence type="ECO:0000313" key="10">
    <source>
        <dbReference type="Proteomes" id="UP000528322"/>
    </source>
</evidence>
<evidence type="ECO:0000256" key="1">
    <source>
        <dbReference type="ARBA" id="ARBA00004752"/>
    </source>
</evidence>
<dbReference type="Pfam" id="PF03734">
    <property type="entry name" value="YkuD"/>
    <property type="match status" value="1"/>
</dbReference>
<evidence type="ECO:0000313" key="9">
    <source>
        <dbReference type="EMBL" id="MBB5022784.1"/>
    </source>
</evidence>
<keyword evidence="5 7" id="KW-0573">Peptidoglycan synthesis</keyword>
<comment type="caution">
    <text evidence="9">The sequence shown here is derived from an EMBL/GenBank/DDBJ whole genome shotgun (WGS) entry which is preliminary data.</text>
</comment>
<dbReference type="InterPro" id="IPR005490">
    <property type="entry name" value="LD_TPept_cat_dom"/>
</dbReference>
<keyword evidence="4 7" id="KW-0133">Cell shape</keyword>
<dbReference type="GO" id="GO:0016740">
    <property type="term" value="F:transferase activity"/>
    <property type="evidence" value="ECO:0007669"/>
    <property type="project" value="UniProtKB-KW"/>
</dbReference>
<reference evidence="9 10" key="1">
    <citation type="submission" date="2020-08" db="EMBL/GenBank/DDBJ databases">
        <title>Genomic Encyclopedia of Type Strains, Phase IV (KMG-IV): sequencing the most valuable type-strain genomes for metagenomic binning, comparative biology and taxonomic classification.</title>
        <authorList>
            <person name="Goeker M."/>
        </authorList>
    </citation>
    <scope>NUCLEOTIDE SEQUENCE [LARGE SCALE GENOMIC DNA]</scope>
    <source>
        <strain evidence="9 10">DSM 22071</strain>
    </source>
</reference>
<dbReference type="GO" id="GO:0071972">
    <property type="term" value="F:peptidoglycan L,D-transpeptidase activity"/>
    <property type="evidence" value="ECO:0007669"/>
    <property type="project" value="TreeGrafter"/>
</dbReference>
<dbReference type="GO" id="GO:0008360">
    <property type="term" value="P:regulation of cell shape"/>
    <property type="evidence" value="ECO:0007669"/>
    <property type="project" value="UniProtKB-UniRule"/>
</dbReference>
<comment type="pathway">
    <text evidence="1 7">Cell wall biogenesis; peptidoglycan biosynthesis.</text>
</comment>
<gene>
    <name evidence="9" type="ORF">HNR37_002128</name>
</gene>
<dbReference type="PROSITE" id="PS52029">
    <property type="entry name" value="LD_TPASE"/>
    <property type="match status" value="1"/>
</dbReference>
<keyword evidence="6 7" id="KW-0961">Cell wall biogenesis/degradation</keyword>
<dbReference type="Gene3D" id="2.40.440.10">
    <property type="entry name" value="L,D-transpeptidase catalytic domain-like"/>
    <property type="match status" value="1"/>
</dbReference>
<dbReference type="AlphaFoldDB" id="A0A7W8DHT5"/>
<evidence type="ECO:0000256" key="6">
    <source>
        <dbReference type="ARBA" id="ARBA00023316"/>
    </source>
</evidence>
<feature type="active site" description="Nucleophile" evidence="7">
    <location>
        <position position="309"/>
    </location>
</feature>
<evidence type="ECO:0000256" key="7">
    <source>
        <dbReference type="PROSITE-ProRule" id="PRU01373"/>
    </source>
</evidence>
<accession>A0A7W8DHT5</accession>
<name>A0A7W8DHT5_9BACT</name>
<protein>
    <recommendedName>
        <fullName evidence="8">L,D-TPase catalytic domain-containing protein</fullName>
    </recommendedName>
</protein>
<evidence type="ECO:0000256" key="3">
    <source>
        <dbReference type="ARBA" id="ARBA00022679"/>
    </source>
</evidence>
<dbReference type="InterPro" id="IPR038063">
    <property type="entry name" value="Transpep_catalytic_dom"/>
</dbReference>
<dbReference type="CDD" id="cd16913">
    <property type="entry name" value="YkuD_like"/>
    <property type="match status" value="1"/>
</dbReference>
<feature type="active site" description="Proton donor/acceptor" evidence="7">
    <location>
        <position position="293"/>
    </location>
</feature>
<evidence type="ECO:0000256" key="4">
    <source>
        <dbReference type="ARBA" id="ARBA00022960"/>
    </source>
</evidence>
<dbReference type="RefSeq" id="WP_221270535.1">
    <property type="nucleotide sequence ID" value="NZ_JACHID010000016.1"/>
</dbReference>
<dbReference type="SUPFAM" id="SSF141523">
    <property type="entry name" value="L,D-transpeptidase catalytic domain-like"/>
    <property type="match status" value="1"/>
</dbReference>
<keyword evidence="10" id="KW-1185">Reference proteome</keyword>
<evidence type="ECO:0000256" key="2">
    <source>
        <dbReference type="ARBA" id="ARBA00005992"/>
    </source>
</evidence>
<feature type="domain" description="L,D-TPase catalytic" evidence="8">
    <location>
        <begin position="184"/>
        <end position="333"/>
    </location>
</feature>
<proteinExistence type="inferred from homology"/>
<organism evidence="9 10">
    <name type="scientific">Desulfurispira natronophila</name>
    <dbReference type="NCBI Taxonomy" id="682562"/>
    <lineage>
        <taxon>Bacteria</taxon>
        <taxon>Pseudomonadati</taxon>
        <taxon>Chrysiogenota</taxon>
        <taxon>Chrysiogenia</taxon>
        <taxon>Chrysiogenales</taxon>
        <taxon>Chrysiogenaceae</taxon>
        <taxon>Desulfurispira</taxon>
    </lineage>
</organism>
<dbReference type="EMBL" id="JACHID010000016">
    <property type="protein sequence ID" value="MBB5022784.1"/>
    <property type="molecule type" value="Genomic_DNA"/>
</dbReference>
<comment type="similarity">
    <text evidence="2">Belongs to the YkuD family.</text>
</comment>
<dbReference type="UniPathway" id="UPA00219"/>
<dbReference type="PANTHER" id="PTHR30582">
    <property type="entry name" value="L,D-TRANSPEPTIDASE"/>
    <property type="match status" value="1"/>
</dbReference>
<evidence type="ECO:0000256" key="5">
    <source>
        <dbReference type="ARBA" id="ARBA00022984"/>
    </source>
</evidence>
<evidence type="ECO:0000259" key="8">
    <source>
        <dbReference type="PROSITE" id="PS52029"/>
    </source>
</evidence>
<keyword evidence="3" id="KW-0808">Transferase</keyword>